<dbReference type="SUPFAM" id="SSF56645">
    <property type="entry name" value="Acyl-CoA dehydrogenase NM domain-like"/>
    <property type="match status" value="1"/>
</dbReference>
<dbReference type="AlphaFoldDB" id="A0A1C7D4X1"/>
<reference evidence="10 11" key="1">
    <citation type="submission" date="2016-07" db="EMBL/GenBank/DDBJ databases">
        <title>Complete genome sequence of Altererythrobacter namhicola JCM 16345T, containing esterase-encoding genes.</title>
        <authorList>
            <person name="Cheng H."/>
            <person name="Wu Y.-H."/>
            <person name="Jian S.-L."/>
            <person name="Huo Y.-Y."/>
            <person name="Wang C.-S."/>
            <person name="Xu X.-W."/>
        </authorList>
    </citation>
    <scope>NUCLEOTIDE SEQUENCE [LARGE SCALE GENOMIC DNA]</scope>
    <source>
        <strain evidence="10 11">JCM 16345</strain>
    </source>
</reference>
<dbReference type="Gene3D" id="1.10.540.10">
    <property type="entry name" value="Acyl-CoA dehydrogenase/oxidase, N-terminal domain"/>
    <property type="match status" value="1"/>
</dbReference>
<evidence type="ECO:0000259" key="7">
    <source>
        <dbReference type="Pfam" id="PF00441"/>
    </source>
</evidence>
<dbReference type="InterPro" id="IPR006091">
    <property type="entry name" value="Acyl-CoA_Oxase/DH_mid-dom"/>
</dbReference>
<keyword evidence="5 6" id="KW-0560">Oxidoreductase</keyword>
<evidence type="ECO:0000256" key="6">
    <source>
        <dbReference type="RuleBase" id="RU362125"/>
    </source>
</evidence>
<accession>A0A1C7D4X1</accession>
<dbReference type="InterPro" id="IPR046373">
    <property type="entry name" value="Acyl-CoA_Oxase/DH_mid-dom_sf"/>
</dbReference>
<dbReference type="STRING" id="645517.A6F65_00043"/>
<dbReference type="GO" id="GO:0003995">
    <property type="term" value="F:acyl-CoA dehydrogenase activity"/>
    <property type="evidence" value="ECO:0007669"/>
    <property type="project" value="InterPro"/>
</dbReference>
<dbReference type="OrthoDB" id="5510711at2"/>
<feature type="domain" description="Acyl-CoA dehydrogenase/oxidase C-terminal" evidence="7">
    <location>
        <begin position="241"/>
        <end position="388"/>
    </location>
</feature>
<organism evidence="10 11">
    <name type="scientific">Paraurantiacibacter namhicola</name>
    <dbReference type="NCBI Taxonomy" id="645517"/>
    <lineage>
        <taxon>Bacteria</taxon>
        <taxon>Pseudomonadati</taxon>
        <taxon>Pseudomonadota</taxon>
        <taxon>Alphaproteobacteria</taxon>
        <taxon>Sphingomonadales</taxon>
        <taxon>Erythrobacteraceae</taxon>
        <taxon>Paraurantiacibacter</taxon>
    </lineage>
</organism>
<dbReference type="PANTHER" id="PTHR43884:SF12">
    <property type="entry name" value="ISOVALERYL-COA DEHYDROGENASE, MITOCHONDRIAL-RELATED"/>
    <property type="match status" value="1"/>
</dbReference>
<evidence type="ECO:0000259" key="9">
    <source>
        <dbReference type="Pfam" id="PF02771"/>
    </source>
</evidence>
<dbReference type="InterPro" id="IPR037069">
    <property type="entry name" value="AcylCoA_DH/ox_N_sf"/>
</dbReference>
<dbReference type="KEGG" id="anh:A6F65_00043"/>
<comment type="cofactor">
    <cofactor evidence="1 6">
        <name>FAD</name>
        <dbReference type="ChEBI" id="CHEBI:57692"/>
    </cofactor>
</comment>
<comment type="similarity">
    <text evidence="2 6">Belongs to the acyl-CoA dehydrogenase family.</text>
</comment>
<dbReference type="Gene3D" id="2.40.110.10">
    <property type="entry name" value="Butyryl-CoA Dehydrogenase, subunit A, domain 2"/>
    <property type="match status" value="1"/>
</dbReference>
<dbReference type="GO" id="GO:0050660">
    <property type="term" value="F:flavin adenine dinucleotide binding"/>
    <property type="evidence" value="ECO:0007669"/>
    <property type="project" value="InterPro"/>
</dbReference>
<dbReference type="InterPro" id="IPR013786">
    <property type="entry name" value="AcylCoA_DH/ox_N"/>
</dbReference>
<dbReference type="InterPro" id="IPR009075">
    <property type="entry name" value="AcylCo_DH/oxidase_C"/>
</dbReference>
<proteinExistence type="inferred from homology"/>
<dbReference type="Pfam" id="PF02770">
    <property type="entry name" value="Acyl-CoA_dh_M"/>
    <property type="match status" value="1"/>
</dbReference>
<evidence type="ECO:0000259" key="8">
    <source>
        <dbReference type="Pfam" id="PF02770"/>
    </source>
</evidence>
<dbReference type="EC" id="1.3.99.-" evidence="10"/>
<name>A0A1C7D4X1_9SPHN</name>
<evidence type="ECO:0000256" key="5">
    <source>
        <dbReference type="ARBA" id="ARBA00023002"/>
    </source>
</evidence>
<evidence type="ECO:0000256" key="3">
    <source>
        <dbReference type="ARBA" id="ARBA00022630"/>
    </source>
</evidence>
<dbReference type="PANTHER" id="PTHR43884">
    <property type="entry name" value="ACYL-COA DEHYDROGENASE"/>
    <property type="match status" value="1"/>
</dbReference>
<dbReference type="InterPro" id="IPR036250">
    <property type="entry name" value="AcylCo_DH-like_C"/>
</dbReference>
<dbReference type="FunFam" id="2.40.110.10:FF:000002">
    <property type="entry name" value="Acyl-CoA dehydrogenase fadE12"/>
    <property type="match status" value="1"/>
</dbReference>
<dbReference type="RefSeq" id="WP_067784430.1">
    <property type="nucleotide sequence ID" value="NZ_CP016545.1"/>
</dbReference>
<keyword evidence="3 6" id="KW-0285">Flavoprotein</keyword>
<dbReference type="PATRIC" id="fig|645517.4.peg.43"/>
<dbReference type="InterPro" id="IPR009100">
    <property type="entry name" value="AcylCoA_DH/oxidase_NM_dom_sf"/>
</dbReference>
<sequence>MATAALIEDAGVRTIDPDEEVAFLDAIDRWLEREVIPVIQHHDHNDEWPEALVHQMADMGLFGATIGQEYGGLGLPATTYAKIVMRISSHWMAITGIFNSHLIMAAAVERFGTPEQKAKWLPKFATGEIRGGLALTEPNAGTDLQAIRTTARREGDEYVLNGTKTWISNAINGSAFALLAKTDPKSEPRYKGMSLFIVDKRDGLSVGKKFDKLGYKAIDSAELVMEDYRVPADQLIGGAEGEGFFQATGGLELGRINVAARGVGLAEGSLRHATQYAQERHTMGKPIAQHQAIQLKIGEMATRARAARLLTMDAAEAYDRGERCDKEAGMAKFFASEAAVDNSQDAMRIYGGYSYSKEYDIERYYRDSLLMCIGEGTNEMQRIIIAKQHIKDNPA</sequence>
<dbReference type="PIRSF" id="PIRSF016578">
    <property type="entry name" value="HsaA"/>
    <property type="match status" value="1"/>
</dbReference>
<dbReference type="SUPFAM" id="SSF47203">
    <property type="entry name" value="Acyl-CoA dehydrogenase C-terminal domain-like"/>
    <property type="match status" value="1"/>
</dbReference>
<evidence type="ECO:0000256" key="4">
    <source>
        <dbReference type="ARBA" id="ARBA00022827"/>
    </source>
</evidence>
<gene>
    <name evidence="10" type="primary">mmgC_1</name>
    <name evidence="10" type="ORF">A6F65_00043</name>
</gene>
<evidence type="ECO:0000256" key="2">
    <source>
        <dbReference type="ARBA" id="ARBA00009347"/>
    </source>
</evidence>
<dbReference type="Pfam" id="PF00441">
    <property type="entry name" value="Acyl-CoA_dh_1"/>
    <property type="match status" value="1"/>
</dbReference>
<dbReference type="InterPro" id="IPR006089">
    <property type="entry name" value="Acyl-CoA_DH_CS"/>
</dbReference>
<evidence type="ECO:0000313" key="10">
    <source>
        <dbReference type="EMBL" id="ANU06371.1"/>
    </source>
</evidence>
<feature type="domain" description="Acyl-CoA oxidase/dehydrogenase middle" evidence="8">
    <location>
        <begin position="133"/>
        <end position="227"/>
    </location>
</feature>
<dbReference type="Pfam" id="PF02771">
    <property type="entry name" value="Acyl-CoA_dh_N"/>
    <property type="match status" value="1"/>
</dbReference>
<keyword evidence="4 6" id="KW-0274">FAD</keyword>
<dbReference type="Gene3D" id="1.20.140.10">
    <property type="entry name" value="Butyryl-CoA Dehydrogenase, subunit A, domain 3"/>
    <property type="match status" value="1"/>
</dbReference>
<dbReference type="FunFam" id="1.20.140.10:FF:000001">
    <property type="entry name" value="Acyl-CoA dehydrogenase"/>
    <property type="match status" value="1"/>
</dbReference>
<evidence type="ECO:0000313" key="11">
    <source>
        <dbReference type="Proteomes" id="UP000092698"/>
    </source>
</evidence>
<keyword evidence="11" id="KW-1185">Reference proteome</keyword>
<dbReference type="PROSITE" id="PS00072">
    <property type="entry name" value="ACYL_COA_DH_1"/>
    <property type="match status" value="1"/>
</dbReference>
<dbReference type="Proteomes" id="UP000092698">
    <property type="component" value="Chromosome"/>
</dbReference>
<evidence type="ECO:0000256" key="1">
    <source>
        <dbReference type="ARBA" id="ARBA00001974"/>
    </source>
</evidence>
<protein>
    <submittedName>
        <fullName evidence="10">Acyl-CoA dehydrogenase</fullName>
        <ecNumber evidence="10">1.3.99.-</ecNumber>
    </submittedName>
</protein>
<feature type="domain" description="Acyl-CoA dehydrogenase/oxidase N-terminal" evidence="9">
    <location>
        <begin position="18"/>
        <end position="128"/>
    </location>
</feature>
<dbReference type="EMBL" id="CP016545">
    <property type="protein sequence ID" value="ANU06371.1"/>
    <property type="molecule type" value="Genomic_DNA"/>
</dbReference>